<keyword evidence="2" id="KW-1185">Reference proteome</keyword>
<proteinExistence type="predicted"/>
<dbReference type="Proteomes" id="UP001497472">
    <property type="component" value="Unassembled WGS sequence"/>
</dbReference>
<dbReference type="AlphaFoldDB" id="A0AAV1JCR4"/>
<evidence type="ECO:0000313" key="1">
    <source>
        <dbReference type="EMBL" id="CAK1546896.1"/>
    </source>
</evidence>
<organism evidence="1 2">
    <name type="scientific">Leptosia nina</name>
    <dbReference type="NCBI Taxonomy" id="320188"/>
    <lineage>
        <taxon>Eukaryota</taxon>
        <taxon>Metazoa</taxon>
        <taxon>Ecdysozoa</taxon>
        <taxon>Arthropoda</taxon>
        <taxon>Hexapoda</taxon>
        <taxon>Insecta</taxon>
        <taxon>Pterygota</taxon>
        <taxon>Neoptera</taxon>
        <taxon>Endopterygota</taxon>
        <taxon>Lepidoptera</taxon>
        <taxon>Glossata</taxon>
        <taxon>Ditrysia</taxon>
        <taxon>Papilionoidea</taxon>
        <taxon>Pieridae</taxon>
        <taxon>Pierinae</taxon>
        <taxon>Leptosia</taxon>
    </lineage>
</organism>
<comment type="caution">
    <text evidence="1">The sequence shown here is derived from an EMBL/GenBank/DDBJ whole genome shotgun (WGS) entry which is preliminary data.</text>
</comment>
<dbReference type="EMBL" id="CAVLEF010000009">
    <property type="protein sequence ID" value="CAK1546896.1"/>
    <property type="molecule type" value="Genomic_DNA"/>
</dbReference>
<reference evidence="1 2" key="1">
    <citation type="submission" date="2023-11" db="EMBL/GenBank/DDBJ databases">
        <authorList>
            <person name="Okamura Y."/>
        </authorList>
    </citation>
    <scope>NUCLEOTIDE SEQUENCE [LARGE SCALE GENOMIC DNA]</scope>
</reference>
<gene>
    <name evidence="1" type="ORF">LNINA_LOCUS6403</name>
</gene>
<evidence type="ECO:0000313" key="2">
    <source>
        <dbReference type="Proteomes" id="UP001497472"/>
    </source>
</evidence>
<sequence length="84" mass="9137">MNCHMLSTSGITFVSAPPEIIGALTPHDKPPLAHIGDNSPDLTYGIRLPQESGRQLISQEHRTAGQAGHEEIAWMHTAASQKKR</sequence>
<name>A0AAV1JCR4_9NEOP</name>
<protein>
    <submittedName>
        <fullName evidence="1">Uncharacterized protein</fullName>
    </submittedName>
</protein>
<accession>A0AAV1JCR4</accession>